<evidence type="ECO:0008006" key="3">
    <source>
        <dbReference type="Google" id="ProtNLM"/>
    </source>
</evidence>
<dbReference type="Proteomes" id="UP000482155">
    <property type="component" value="Unassembled WGS sequence"/>
</dbReference>
<dbReference type="AlphaFoldDB" id="A0A6B3SVW9"/>
<evidence type="ECO:0000313" key="2">
    <source>
        <dbReference type="Proteomes" id="UP000482155"/>
    </source>
</evidence>
<keyword evidence="2" id="KW-1185">Reference proteome</keyword>
<dbReference type="EMBL" id="JAAIVB010000037">
    <property type="protein sequence ID" value="NEX61779.1"/>
    <property type="molecule type" value="Genomic_DNA"/>
</dbReference>
<dbReference type="PIRSF" id="PIRSF015283">
    <property type="entry name" value="Regulatory_RpfE"/>
    <property type="match status" value="1"/>
</dbReference>
<proteinExistence type="predicted"/>
<accession>A0A6B3SVW9</accession>
<organism evidence="1 2">
    <name type="scientific">Noviherbaspirillum galbum</name>
    <dbReference type="NCBI Taxonomy" id="2709383"/>
    <lineage>
        <taxon>Bacteria</taxon>
        <taxon>Pseudomonadati</taxon>
        <taxon>Pseudomonadota</taxon>
        <taxon>Betaproteobacteria</taxon>
        <taxon>Burkholderiales</taxon>
        <taxon>Oxalobacteraceae</taxon>
        <taxon>Noviherbaspirillum</taxon>
    </lineage>
</organism>
<reference evidence="1 2" key="1">
    <citation type="submission" date="2020-02" db="EMBL/GenBank/DDBJ databases">
        <authorList>
            <person name="Kim M.K."/>
        </authorList>
    </citation>
    <scope>NUCLEOTIDE SEQUENCE [LARGE SCALE GENOMIC DNA]</scope>
    <source>
        <strain evidence="1 2">17J57-3</strain>
    </source>
</reference>
<evidence type="ECO:0000313" key="1">
    <source>
        <dbReference type="EMBL" id="NEX61779.1"/>
    </source>
</evidence>
<dbReference type="InterPro" id="IPR016631">
    <property type="entry name" value="Regulatory_RpfE"/>
</dbReference>
<dbReference type="RefSeq" id="WP_163963307.1">
    <property type="nucleotide sequence ID" value="NZ_JAAIVB010000037.1"/>
</dbReference>
<protein>
    <recommendedName>
        <fullName evidence="3">Regulatory protein, RpfE type</fullName>
    </recommendedName>
</protein>
<gene>
    <name evidence="1" type="ORF">G3574_11875</name>
</gene>
<sequence>MSQLDLLIPFALPPAELAADLFKQAGTPALATLLAQGKTTRAAHDGFRRTLPHEDWLALAFGMQAESSPAVAPAWMRALGHDPAGGMWYALQPVHIHIARDHLLLTDPSQLALDEGESLALFEIARGLFHEAGQELIYGNPGTWFLRADGWLDLLTSSPDAAAGHNIDIWMPSGPGDRAWRKVQNEVQMHWFDHGINATREQQGRQPVNSLWLWGGGKAGATTGDMPYGMVGNARGWMAACATRADTARTLAGASDLVDPPERTLVILDKLMRPALASDWGAWLDALRDLESAWFAPILNMLKQGRISHARLILTNDSRSAEFALTRHSLRKFWVKPSLSPLLP</sequence>
<name>A0A6B3SVW9_9BURK</name>
<comment type="caution">
    <text evidence="1">The sequence shown here is derived from an EMBL/GenBank/DDBJ whole genome shotgun (WGS) entry which is preliminary data.</text>
</comment>